<protein>
    <recommendedName>
        <fullName evidence="3">DUF748 domain-containing protein</fullName>
    </recommendedName>
</protein>
<gene>
    <name evidence="1" type="ORF">DI564_13035</name>
</gene>
<dbReference type="Proteomes" id="UP000249046">
    <property type="component" value="Unassembled WGS sequence"/>
</dbReference>
<proteinExistence type="predicted"/>
<name>A0A2W5LYT5_9GAMM</name>
<evidence type="ECO:0000313" key="1">
    <source>
        <dbReference type="EMBL" id="PZQ12557.1"/>
    </source>
</evidence>
<dbReference type="EMBL" id="QFPO01000012">
    <property type="protein sequence ID" value="PZQ12557.1"/>
    <property type="molecule type" value="Genomic_DNA"/>
</dbReference>
<dbReference type="InterPro" id="IPR008023">
    <property type="entry name" value="DUF748"/>
</dbReference>
<dbReference type="Pfam" id="PF05359">
    <property type="entry name" value="DUF748"/>
    <property type="match status" value="1"/>
</dbReference>
<evidence type="ECO:0000313" key="2">
    <source>
        <dbReference type="Proteomes" id="UP000249046"/>
    </source>
</evidence>
<accession>A0A2W5LYT5</accession>
<sequence>MRRLGKGAIALIVIVLILVGVRLALPPVLKNVINDQLATMGAYHGRIADFDLSLWRGAYRLEGLRIQKDGVPVPLLDAPGVDVLISWRALLHGAVVAEVDFQQPTVHFVDGGDEADSLTGAGVDWRERLDALVPISIDEIRVHGGTVVFHNFVSDPPVDLRATGVEARIDNLTNVRDEAGERVAGLTARGRMFGDASMELDARFDPFGRMDEFDMALRVLGIDLTQLNDLAQAYANLDIESGSGEIVLELEAVDGRLDGYAKPLFHDLKIFSWRDDVGKGKNPLRIAWEALAQGVVSVFKNHPADQFATRIPISGSIGDAQTGTWQAVLGVLRNAFVEALTPYFDDIGPRPRSER</sequence>
<reference evidence="1 2" key="1">
    <citation type="submission" date="2017-08" db="EMBL/GenBank/DDBJ databases">
        <title>Infants hospitalized years apart are colonized by the same room-sourced microbial strains.</title>
        <authorList>
            <person name="Brooks B."/>
            <person name="Olm M.R."/>
            <person name="Firek B.A."/>
            <person name="Baker R."/>
            <person name="Thomas B.C."/>
            <person name="Morowitz M.J."/>
            <person name="Banfield J.F."/>
        </authorList>
    </citation>
    <scope>NUCLEOTIDE SEQUENCE [LARGE SCALE GENOMIC DNA]</scope>
    <source>
        <strain evidence="1">S2_005_003_R2_42</strain>
    </source>
</reference>
<comment type="caution">
    <text evidence="1">The sequence shown here is derived from an EMBL/GenBank/DDBJ whole genome shotgun (WGS) entry which is preliminary data.</text>
</comment>
<evidence type="ECO:0008006" key="3">
    <source>
        <dbReference type="Google" id="ProtNLM"/>
    </source>
</evidence>
<organism evidence="1 2">
    <name type="scientific">Rhodanobacter denitrificans</name>
    <dbReference type="NCBI Taxonomy" id="666685"/>
    <lineage>
        <taxon>Bacteria</taxon>
        <taxon>Pseudomonadati</taxon>
        <taxon>Pseudomonadota</taxon>
        <taxon>Gammaproteobacteria</taxon>
        <taxon>Lysobacterales</taxon>
        <taxon>Rhodanobacteraceae</taxon>
        <taxon>Rhodanobacter</taxon>
    </lineage>
</organism>
<dbReference type="AlphaFoldDB" id="A0A2W5LYT5"/>